<dbReference type="PANTHER" id="PTHR33154">
    <property type="entry name" value="TRANSCRIPTIONAL REGULATOR, ARSR FAMILY"/>
    <property type="match status" value="1"/>
</dbReference>
<dbReference type="RefSeq" id="WP_014446347.1">
    <property type="nucleotide sequence ID" value="NC_017093.1"/>
</dbReference>
<dbReference type="InterPro" id="IPR051081">
    <property type="entry name" value="HTH_MetalResp_TranReg"/>
</dbReference>
<dbReference type="InterPro" id="IPR036388">
    <property type="entry name" value="WH-like_DNA-bd_sf"/>
</dbReference>
<dbReference type="GO" id="GO:0003700">
    <property type="term" value="F:DNA-binding transcription factor activity"/>
    <property type="evidence" value="ECO:0007669"/>
    <property type="project" value="InterPro"/>
</dbReference>
<protein>
    <submittedName>
        <fullName evidence="5">Putative ArsR-family transcriptional regulator</fullName>
    </submittedName>
</protein>
<evidence type="ECO:0000313" key="6">
    <source>
        <dbReference type="Proteomes" id="UP000007882"/>
    </source>
</evidence>
<evidence type="ECO:0000256" key="2">
    <source>
        <dbReference type="ARBA" id="ARBA00023125"/>
    </source>
</evidence>
<name>I0HEM3_ACTM4</name>
<proteinExistence type="predicted"/>
<gene>
    <name evidence="5" type="ordered locus">AMIS_62400</name>
</gene>
<keyword evidence="6" id="KW-1185">Reference proteome</keyword>
<evidence type="ECO:0000256" key="3">
    <source>
        <dbReference type="ARBA" id="ARBA00023163"/>
    </source>
</evidence>
<dbReference type="SMART" id="SM00418">
    <property type="entry name" value="HTH_ARSR"/>
    <property type="match status" value="1"/>
</dbReference>
<reference evidence="5 6" key="1">
    <citation type="submission" date="2012-02" db="EMBL/GenBank/DDBJ databases">
        <title>Complete genome sequence of Actinoplanes missouriensis 431 (= NBRC 102363).</title>
        <authorList>
            <person name="Ohnishi Y."/>
            <person name="Ishikawa J."/>
            <person name="Sekine M."/>
            <person name="Hosoyama A."/>
            <person name="Harada T."/>
            <person name="Narita H."/>
            <person name="Hata T."/>
            <person name="Konno Y."/>
            <person name="Tutikane K."/>
            <person name="Fujita N."/>
            <person name="Horinouchi S."/>
            <person name="Hayakawa M."/>
        </authorList>
    </citation>
    <scope>NUCLEOTIDE SEQUENCE [LARGE SCALE GENOMIC DNA]</scope>
    <source>
        <strain evidence="6">ATCC 14538 / DSM 43046 / CBS 188.64 / JCM 3121 / NBRC 102363 / NCIMB 12654 / NRRL B-3342 / UNCC 431</strain>
    </source>
</reference>
<evidence type="ECO:0000259" key="4">
    <source>
        <dbReference type="SMART" id="SM00418"/>
    </source>
</evidence>
<dbReference type="KEGG" id="ams:AMIS_62400"/>
<dbReference type="InterPro" id="IPR011991">
    <property type="entry name" value="ArsR-like_HTH"/>
</dbReference>
<dbReference type="Gene3D" id="1.10.10.10">
    <property type="entry name" value="Winged helix-like DNA-binding domain superfamily/Winged helix DNA-binding domain"/>
    <property type="match status" value="1"/>
</dbReference>
<dbReference type="OrthoDB" id="7945987at2"/>
<dbReference type="SUPFAM" id="SSF46785">
    <property type="entry name" value="Winged helix' DNA-binding domain"/>
    <property type="match status" value="1"/>
</dbReference>
<dbReference type="eggNOG" id="COG0640">
    <property type="taxonomic scope" value="Bacteria"/>
</dbReference>
<organism evidence="5 6">
    <name type="scientific">Actinoplanes missouriensis (strain ATCC 14538 / DSM 43046 / CBS 188.64 / JCM 3121 / NBRC 102363 / NCIMB 12654 / NRRL B-3342 / UNCC 431)</name>
    <dbReference type="NCBI Taxonomy" id="512565"/>
    <lineage>
        <taxon>Bacteria</taxon>
        <taxon>Bacillati</taxon>
        <taxon>Actinomycetota</taxon>
        <taxon>Actinomycetes</taxon>
        <taxon>Micromonosporales</taxon>
        <taxon>Micromonosporaceae</taxon>
        <taxon>Actinoplanes</taxon>
    </lineage>
</organism>
<accession>I0HEM3</accession>
<keyword evidence="2" id="KW-0238">DNA-binding</keyword>
<dbReference type="GO" id="GO:0003677">
    <property type="term" value="F:DNA binding"/>
    <property type="evidence" value="ECO:0007669"/>
    <property type="project" value="UniProtKB-KW"/>
</dbReference>
<keyword evidence="3" id="KW-0804">Transcription</keyword>
<dbReference type="STRING" id="512565.AMIS_62400"/>
<evidence type="ECO:0000313" key="5">
    <source>
        <dbReference type="EMBL" id="BAL91460.1"/>
    </source>
</evidence>
<dbReference type="InterPro" id="IPR036390">
    <property type="entry name" value="WH_DNA-bd_sf"/>
</dbReference>
<dbReference type="Pfam" id="PF12840">
    <property type="entry name" value="HTH_20"/>
    <property type="match status" value="1"/>
</dbReference>
<evidence type="ECO:0000256" key="1">
    <source>
        <dbReference type="ARBA" id="ARBA00023015"/>
    </source>
</evidence>
<dbReference type="PANTHER" id="PTHR33154:SF15">
    <property type="entry name" value="REGULATORY PROTEIN ARSR"/>
    <property type="match status" value="1"/>
</dbReference>
<dbReference type="InterPro" id="IPR001845">
    <property type="entry name" value="HTH_ArsR_DNA-bd_dom"/>
</dbReference>
<dbReference type="PATRIC" id="fig|512565.3.peg.6238"/>
<dbReference type="CDD" id="cd00090">
    <property type="entry name" value="HTH_ARSR"/>
    <property type="match status" value="1"/>
</dbReference>
<sequence>MADELSHVHLTGRQIRVLAHPLRIRLLARLRGDGPATATQLANTLSTNTGATSYHLRQLAEAGLVVEEERPGGGRQRWWRAVHDMSSWHRSDYVDDPDAAAAVVWLETFQVNRFVELAETWQHGLSQESQEWSDTGGISDYLLTLSPAQVRSMLDELDEVVERYARADPEPGARRVDFYMAALPKSRSETEAS</sequence>
<keyword evidence="1" id="KW-0805">Transcription regulation</keyword>
<dbReference type="HOGENOM" id="CLU_087580_2_1_11"/>
<dbReference type="EMBL" id="AP012319">
    <property type="protein sequence ID" value="BAL91460.1"/>
    <property type="molecule type" value="Genomic_DNA"/>
</dbReference>
<dbReference type="AlphaFoldDB" id="I0HEM3"/>
<feature type="domain" description="HTH arsR-type" evidence="4">
    <location>
        <begin position="13"/>
        <end position="108"/>
    </location>
</feature>
<dbReference type="Proteomes" id="UP000007882">
    <property type="component" value="Chromosome"/>
</dbReference>